<dbReference type="HOGENOM" id="CLU_010312_4_0_7"/>
<dbReference type="KEGG" id="hoh:Hoch_0025"/>
<dbReference type="InterPro" id="IPR027785">
    <property type="entry name" value="UvrD-like_helicase_C"/>
</dbReference>
<dbReference type="InterPro" id="IPR014016">
    <property type="entry name" value="UvrD-like_ATP-bd"/>
</dbReference>
<evidence type="ECO:0000256" key="7">
    <source>
        <dbReference type="SAM" id="MobiDB-lite"/>
    </source>
</evidence>
<evidence type="ECO:0000256" key="4">
    <source>
        <dbReference type="ARBA" id="ARBA00022840"/>
    </source>
</evidence>
<feature type="binding site" evidence="6">
    <location>
        <begin position="293"/>
        <end position="300"/>
    </location>
    <ligand>
        <name>ATP</name>
        <dbReference type="ChEBI" id="CHEBI:30616"/>
    </ligand>
</feature>
<dbReference type="PANTHER" id="PTHR11070">
    <property type="entry name" value="UVRD / RECB / PCRA DNA HELICASE FAMILY MEMBER"/>
    <property type="match status" value="1"/>
</dbReference>
<feature type="domain" description="UvrD-like helicase ATP-binding" evidence="8">
    <location>
        <begin position="272"/>
        <end position="656"/>
    </location>
</feature>
<dbReference type="InterPro" id="IPR000212">
    <property type="entry name" value="DNA_helicase_UvrD/REP"/>
</dbReference>
<dbReference type="Proteomes" id="UP000001880">
    <property type="component" value="Chromosome"/>
</dbReference>
<feature type="compositionally biased region" description="Acidic residues" evidence="7">
    <location>
        <begin position="831"/>
        <end position="846"/>
    </location>
</feature>
<dbReference type="STRING" id="502025.Hoch_0025"/>
<keyword evidence="10" id="KW-1185">Reference proteome</keyword>
<evidence type="ECO:0000259" key="8">
    <source>
        <dbReference type="PROSITE" id="PS51198"/>
    </source>
</evidence>
<keyword evidence="1 6" id="KW-0547">Nucleotide-binding</keyword>
<keyword evidence="4 6" id="KW-0067">ATP-binding</keyword>
<dbReference type="EMBL" id="CP001804">
    <property type="protein sequence ID" value="ACY12667.1"/>
    <property type="molecule type" value="Genomic_DNA"/>
</dbReference>
<evidence type="ECO:0000256" key="1">
    <source>
        <dbReference type="ARBA" id="ARBA00022741"/>
    </source>
</evidence>
<dbReference type="SUPFAM" id="SSF52540">
    <property type="entry name" value="P-loop containing nucleoside triphosphate hydrolases"/>
    <property type="match status" value="1"/>
</dbReference>
<keyword evidence="2 6" id="KW-0378">Hydrolase</keyword>
<feature type="region of interest" description="Disordered" evidence="7">
    <location>
        <begin position="202"/>
        <end position="250"/>
    </location>
</feature>
<dbReference type="Gene3D" id="3.40.50.300">
    <property type="entry name" value="P-loop containing nucleotide triphosphate hydrolases"/>
    <property type="match status" value="2"/>
</dbReference>
<organism evidence="9 10">
    <name type="scientific">Haliangium ochraceum (strain DSM 14365 / JCM 11303 / SMP-2)</name>
    <dbReference type="NCBI Taxonomy" id="502025"/>
    <lineage>
        <taxon>Bacteria</taxon>
        <taxon>Pseudomonadati</taxon>
        <taxon>Myxococcota</taxon>
        <taxon>Polyangia</taxon>
        <taxon>Haliangiales</taxon>
        <taxon>Kofleriaceae</taxon>
        <taxon>Haliangium</taxon>
    </lineage>
</organism>
<proteinExistence type="predicted"/>
<dbReference type="Pfam" id="PF13538">
    <property type="entry name" value="UvrD_C_2"/>
    <property type="match status" value="1"/>
</dbReference>
<dbReference type="GO" id="GO:0016787">
    <property type="term" value="F:hydrolase activity"/>
    <property type="evidence" value="ECO:0007669"/>
    <property type="project" value="UniProtKB-UniRule"/>
</dbReference>
<evidence type="ECO:0000256" key="3">
    <source>
        <dbReference type="ARBA" id="ARBA00022806"/>
    </source>
</evidence>
<dbReference type="RefSeq" id="WP_012825294.1">
    <property type="nucleotide sequence ID" value="NC_013440.1"/>
</dbReference>
<reference evidence="9 10" key="1">
    <citation type="journal article" date="2010" name="Stand. Genomic Sci.">
        <title>Complete genome sequence of Haliangium ochraceum type strain (SMP-2).</title>
        <authorList>
            <consortium name="US DOE Joint Genome Institute (JGI-PGF)"/>
            <person name="Ivanova N."/>
            <person name="Daum C."/>
            <person name="Lang E."/>
            <person name="Abt B."/>
            <person name="Kopitz M."/>
            <person name="Saunders E."/>
            <person name="Lapidus A."/>
            <person name="Lucas S."/>
            <person name="Glavina Del Rio T."/>
            <person name="Nolan M."/>
            <person name="Tice H."/>
            <person name="Copeland A."/>
            <person name="Cheng J.F."/>
            <person name="Chen F."/>
            <person name="Bruce D."/>
            <person name="Goodwin L."/>
            <person name="Pitluck S."/>
            <person name="Mavromatis K."/>
            <person name="Pati A."/>
            <person name="Mikhailova N."/>
            <person name="Chen A."/>
            <person name="Palaniappan K."/>
            <person name="Land M."/>
            <person name="Hauser L."/>
            <person name="Chang Y.J."/>
            <person name="Jeffries C.D."/>
            <person name="Detter J.C."/>
            <person name="Brettin T."/>
            <person name="Rohde M."/>
            <person name="Goker M."/>
            <person name="Bristow J."/>
            <person name="Markowitz V."/>
            <person name="Eisen J.A."/>
            <person name="Hugenholtz P."/>
            <person name="Kyrpides N.C."/>
            <person name="Klenk H.P."/>
        </authorList>
    </citation>
    <scope>NUCLEOTIDE SEQUENCE [LARGE SCALE GENOMIC DNA]</scope>
    <source>
        <strain evidence="10">DSM 14365 / CIP 107738 / JCM 11303 / AJ 13395 / SMP-2</strain>
    </source>
</reference>
<sequence length="852" mass="92892">MSKPVQPSTPGAEIVAEEERLHGRVQARVAMGQEDIVDRVGTDEFDEELIRLRDMIAEAKPEDLPPLVEQMTRLAAIRSRLGGSRSLPADPASPYFAHMVLSENGRRRDVLVGKRGFIDRKHNVQIVDWRNAPVSRIYYRYDEGDDYEEEIAGRPTQGMVEVRRNVSIIHSKLRRIGAPQGTFVRDSHEVWHEAVGEAMPVLRGGQGKAVRVPRALKPESRDAQDDKGGRGKGKGRGKGGRGQPRAAQRATLGVHGDDLHRADKSLPEIAALIDGEQFDLITQPESGMVVIQGGAGSGKTTVALHRIAYLNFADRSRFRPQNILFVVPSASLARYVAGVLPALGVSGVAALTYERWARDLRIRLLRGSSGKYNHDTPEAVSRVKKHPALLGVLDRYVAAQAASFGDEILAAAREAGDRRAAEILQQAWAERAELPLAVRLAKLGGWLRSRDARLPSPVRQAAESAVKRLRRRAGDVLADWSELMSDPRALGEGFAGWDDLSAADLRRTVEWCAQQAAGPVELAVNPDGQPIDAIDGRAIEEDGPGGRFDLEDDPILLRLIQLKRGRLLGAGGAEVSYEHVAIDEAQDRSAIEVKVLIEATRAHEDSRGRPQRSITIAGDTAQRLVFDNSFHGWQSLLDNTGQAAVVRPLRLSYRSTAEVMYFAREVLGPELAPDEPLVARSGEPVELHMFGDIGEAVAFLADALRALVGREPSASVAVLARHSEQADAYYAGLMRAEVPSLRRVRNHDFRFVPGVDVTDVTQVKGLEFDYVIMVDVNASSYPSNVESRHLLHIGATRAAHQLWLISTSTPSNLLPEELRERGSLGAPPPADADDNDGGGTGDEADAETAASS</sequence>
<dbReference type="PROSITE" id="PS51198">
    <property type="entry name" value="UVRD_HELICASE_ATP_BIND"/>
    <property type="match status" value="1"/>
</dbReference>
<dbReference type="GO" id="GO:0043138">
    <property type="term" value="F:3'-5' DNA helicase activity"/>
    <property type="evidence" value="ECO:0007669"/>
    <property type="project" value="TreeGrafter"/>
</dbReference>
<dbReference type="OrthoDB" id="7211215at2"/>
<evidence type="ECO:0000313" key="10">
    <source>
        <dbReference type="Proteomes" id="UP000001880"/>
    </source>
</evidence>
<dbReference type="AlphaFoldDB" id="D0LFN3"/>
<name>D0LFN3_HALO1</name>
<dbReference type="InterPro" id="IPR027417">
    <property type="entry name" value="P-loop_NTPase"/>
</dbReference>
<dbReference type="GO" id="GO:0000725">
    <property type="term" value="P:recombinational repair"/>
    <property type="evidence" value="ECO:0007669"/>
    <property type="project" value="TreeGrafter"/>
</dbReference>
<dbReference type="GO" id="GO:0005524">
    <property type="term" value="F:ATP binding"/>
    <property type="evidence" value="ECO:0007669"/>
    <property type="project" value="UniProtKB-UniRule"/>
</dbReference>
<evidence type="ECO:0000256" key="6">
    <source>
        <dbReference type="PROSITE-ProRule" id="PRU00560"/>
    </source>
</evidence>
<evidence type="ECO:0000256" key="5">
    <source>
        <dbReference type="ARBA" id="ARBA00034923"/>
    </source>
</evidence>
<feature type="compositionally biased region" description="Basic and acidic residues" evidence="7">
    <location>
        <begin position="216"/>
        <end position="229"/>
    </location>
</feature>
<dbReference type="PANTHER" id="PTHR11070:SF2">
    <property type="entry name" value="ATP-DEPENDENT DNA HELICASE SRS2"/>
    <property type="match status" value="1"/>
</dbReference>
<feature type="region of interest" description="Disordered" evidence="7">
    <location>
        <begin position="814"/>
        <end position="852"/>
    </location>
</feature>
<dbReference type="GO" id="GO:0003677">
    <property type="term" value="F:DNA binding"/>
    <property type="evidence" value="ECO:0007669"/>
    <property type="project" value="InterPro"/>
</dbReference>
<dbReference type="GO" id="GO:0005829">
    <property type="term" value="C:cytosol"/>
    <property type="evidence" value="ECO:0007669"/>
    <property type="project" value="TreeGrafter"/>
</dbReference>
<evidence type="ECO:0000256" key="2">
    <source>
        <dbReference type="ARBA" id="ARBA00022801"/>
    </source>
</evidence>
<accession>D0LFN3</accession>
<feature type="compositionally biased region" description="Basic residues" evidence="7">
    <location>
        <begin position="230"/>
        <end position="239"/>
    </location>
</feature>
<protein>
    <recommendedName>
        <fullName evidence="5">DNA 3'-5' helicase II</fullName>
    </recommendedName>
</protein>
<gene>
    <name evidence="9" type="ordered locus">Hoch_0025</name>
</gene>
<evidence type="ECO:0000313" key="9">
    <source>
        <dbReference type="EMBL" id="ACY12667.1"/>
    </source>
</evidence>
<dbReference type="eggNOG" id="COG3973">
    <property type="taxonomic scope" value="Bacteria"/>
</dbReference>
<keyword evidence="3 6" id="KW-0347">Helicase</keyword>